<sequence>MLINLKSMAASAEPGHVKLELLERLPIHVKSPCVVNCKYTVEKLNNYYLLNLVVDSTLTIICQRCLKEFNYQYINTTALAVCYSDEMAEKLMEQYECIIAKDNQVDLNELVTDELHLYSPEAHPEITYCDSEINRFIVADNTIKS</sequence>
<gene>
    <name evidence="6" type="ORF">PXX05_05335</name>
</gene>
<evidence type="ECO:0000313" key="6">
    <source>
        <dbReference type="EMBL" id="WED44212.1"/>
    </source>
</evidence>
<evidence type="ECO:0000256" key="1">
    <source>
        <dbReference type="ARBA" id="ARBA00002868"/>
    </source>
</evidence>
<dbReference type="Proteomes" id="UP001222087">
    <property type="component" value="Chromosome"/>
</dbReference>
<name>A0ABY8AYM8_9GAMM</name>
<keyword evidence="4" id="KW-0690">Ribosome biogenesis</keyword>
<reference evidence="6 7" key="1">
    <citation type="submission" date="2023-02" db="EMBL/GenBank/DDBJ databases">
        <title>Genome Sequence of L. cardiaca H63T.</title>
        <authorList>
            <person name="Lopez A.E."/>
            <person name="Cianciotto N.P."/>
        </authorList>
    </citation>
    <scope>NUCLEOTIDE SEQUENCE [LARGE SCALE GENOMIC DNA]</scope>
    <source>
        <strain evidence="6 7">H63</strain>
    </source>
</reference>
<organism evidence="6 7">
    <name type="scientific">Legionella cardiaca</name>
    <dbReference type="NCBI Taxonomy" id="1071983"/>
    <lineage>
        <taxon>Bacteria</taxon>
        <taxon>Pseudomonadati</taxon>
        <taxon>Pseudomonadota</taxon>
        <taxon>Gammaproteobacteria</taxon>
        <taxon>Legionellales</taxon>
        <taxon>Legionellaceae</taxon>
        <taxon>Legionella</taxon>
    </lineage>
</organism>
<evidence type="ECO:0000256" key="2">
    <source>
        <dbReference type="ARBA" id="ARBA00010740"/>
    </source>
</evidence>
<dbReference type="PANTHER" id="PTHR38099">
    <property type="entry name" value="LARGE RIBOSOMAL RNA SUBUNIT ACCUMULATION PROTEIN YCED"/>
    <property type="match status" value="1"/>
</dbReference>
<dbReference type="RefSeq" id="WP_275090029.1">
    <property type="nucleotide sequence ID" value="NZ_CP119078.1"/>
</dbReference>
<dbReference type="PANTHER" id="PTHR38099:SF1">
    <property type="entry name" value="LARGE RIBOSOMAL RNA SUBUNIT ACCUMULATION PROTEIN YCED"/>
    <property type="match status" value="1"/>
</dbReference>
<comment type="function">
    <text evidence="1">Plays a role in synthesis, processing and/or stability of 23S rRNA.</text>
</comment>
<evidence type="ECO:0000256" key="4">
    <source>
        <dbReference type="ARBA" id="ARBA00022517"/>
    </source>
</evidence>
<proteinExistence type="inferred from homology"/>
<dbReference type="InterPro" id="IPR003772">
    <property type="entry name" value="YceD"/>
</dbReference>
<keyword evidence="7" id="KW-1185">Reference proteome</keyword>
<evidence type="ECO:0000313" key="7">
    <source>
        <dbReference type="Proteomes" id="UP001222087"/>
    </source>
</evidence>
<comment type="similarity">
    <text evidence="2">Belongs to the DUF177 domain family.</text>
</comment>
<dbReference type="Pfam" id="PF02620">
    <property type="entry name" value="YceD"/>
    <property type="match status" value="1"/>
</dbReference>
<dbReference type="EMBL" id="CP119078">
    <property type="protein sequence ID" value="WED44212.1"/>
    <property type="molecule type" value="Genomic_DNA"/>
</dbReference>
<accession>A0ABY8AYM8</accession>
<protein>
    <recommendedName>
        <fullName evidence="3">Large ribosomal RNA subunit accumulation protein YceD</fullName>
    </recommendedName>
    <alternativeName>
        <fullName evidence="5">23S rRNA accumulation protein YceD</fullName>
    </alternativeName>
</protein>
<evidence type="ECO:0000256" key="3">
    <source>
        <dbReference type="ARBA" id="ARBA00015716"/>
    </source>
</evidence>
<evidence type="ECO:0000256" key="5">
    <source>
        <dbReference type="ARBA" id="ARBA00031841"/>
    </source>
</evidence>
<dbReference type="InterPro" id="IPR039255">
    <property type="entry name" value="YceD_bac"/>
</dbReference>